<evidence type="ECO:0000259" key="1">
    <source>
        <dbReference type="Pfam" id="PF03235"/>
    </source>
</evidence>
<evidence type="ECO:0000313" key="3">
    <source>
        <dbReference type="EMBL" id="MDW6092166.1"/>
    </source>
</evidence>
<dbReference type="RefSeq" id="WP_318584562.1">
    <property type="nucleotide sequence ID" value="NZ_JAWRCP010000001.1"/>
</dbReference>
<reference evidence="3 4" key="1">
    <citation type="submission" date="2023-11" db="EMBL/GenBank/DDBJ databases">
        <title>Plant-associative lifestyle of Vibrio porteresiae and its evolutionary dynamics.</title>
        <authorList>
            <person name="Rameshkumar N."/>
            <person name="Kirti K."/>
        </authorList>
    </citation>
    <scope>NUCLEOTIDE SEQUENCE [LARGE SCALE GENOMIC DNA]</scope>
    <source>
        <strain evidence="3 4">MSSRF7</strain>
    </source>
</reference>
<organism evidence="3 4">
    <name type="scientific">Vibrio rhizosphaerae</name>
    <dbReference type="NCBI Taxonomy" id="398736"/>
    <lineage>
        <taxon>Bacteria</taxon>
        <taxon>Pseudomonadati</taxon>
        <taxon>Pseudomonadota</taxon>
        <taxon>Gammaproteobacteria</taxon>
        <taxon>Vibrionales</taxon>
        <taxon>Vibrionaceae</taxon>
        <taxon>Vibrio</taxon>
    </lineage>
</organism>
<feature type="domain" description="GmrSD restriction endonucleases C-terminal" evidence="2">
    <location>
        <begin position="591"/>
        <end position="761"/>
    </location>
</feature>
<proteinExistence type="predicted"/>
<accession>A0ABU4ITU9</accession>
<sequence length="775" mass="89363">MASQLDKVFSADPKSVFELFLSKGTAGFYIPAYQRHYSWDDSNIQRLIEDMCNGISTFFVHDDAITFIGTVISISDTEHKTIKPFVIGELPSEVMSIIDGQQRVTTLSLLATCLYQEMSSLYLKFNKLEQVEEQWFLNAYNPILNKLKHIFEVDKYSTDPKYRFYPKIARAYLDQWATSETNAFYNSPIASYLYGFITYIHSFVDGYPSKKYVHKISDNLAEEQKPKHKRVIDNVNSINNHLKKILDGDDSYSFPDLMEFSSDIEAQRRLIGNIMPSSVTEKLKLEIRDGSQKVSIERSIRLLILSNFYLDRVAVTSVVATNETYAFDMFEALNTTGEPLTAFETFKPKVVDFEGVELYETSESREYIDIIDDILDKYKKAEDKQKATSRLLIPFRLIREGEALSKHLSEQRRFINRAFDDLGSDSRKRMFTRELSLLAQFMDQVWPEKSSVKPELAYNSKRKNEVLLCLNVLRDSNHHITIALIFRFYSFMVLNRYSEDSTFKFEEAIFAITAFFTIWRGSRNGTQGIDACYREIMKNGVHGILPPLSSQHTEDIADINIESFKKALFSFISGNKKFQILNRDDWIKRASKVSCYSNSKPLARFMLLLSSHQTVANNREYGLVEPAVNGVNNLLSPKYWEMYSTLEHIYPQSSGDGWDDTLKNIHSEHVIGNLVILPAEVNSSLGNSSWKTKKLIYKIISSRTDSERQNVINEAKELKLELPDSTKYLALTREHMPQLEAISNVFSWDVSVIEKRSNNLLGIIWDRLAPWLDLN</sequence>
<feature type="domain" description="GmrSD restriction endonucleases N-terminal" evidence="1">
    <location>
        <begin position="20"/>
        <end position="349"/>
    </location>
</feature>
<dbReference type="PANTHER" id="PTHR35149:SF1">
    <property type="entry name" value="DUF5655 DOMAIN-CONTAINING PROTEIN"/>
    <property type="match status" value="1"/>
</dbReference>
<dbReference type="GO" id="GO:0004519">
    <property type="term" value="F:endonuclease activity"/>
    <property type="evidence" value="ECO:0007669"/>
    <property type="project" value="UniProtKB-KW"/>
</dbReference>
<evidence type="ECO:0000259" key="2">
    <source>
        <dbReference type="Pfam" id="PF07510"/>
    </source>
</evidence>
<keyword evidence="3" id="KW-0255">Endonuclease</keyword>
<keyword evidence="3" id="KW-0378">Hydrolase</keyword>
<name>A0ABU4ITU9_9VIBR</name>
<keyword evidence="4" id="KW-1185">Reference proteome</keyword>
<evidence type="ECO:0000313" key="4">
    <source>
        <dbReference type="Proteomes" id="UP001279860"/>
    </source>
</evidence>
<comment type="caution">
    <text evidence="3">The sequence shown here is derived from an EMBL/GenBank/DDBJ whole genome shotgun (WGS) entry which is preliminary data.</text>
</comment>
<dbReference type="InterPro" id="IPR011089">
    <property type="entry name" value="GmrSD_C"/>
</dbReference>
<gene>
    <name evidence="3" type="ORF">SBX64_06365</name>
</gene>
<dbReference type="Pfam" id="PF03235">
    <property type="entry name" value="GmrSD_N"/>
    <property type="match status" value="1"/>
</dbReference>
<dbReference type="Pfam" id="PF07510">
    <property type="entry name" value="GmrSD_C"/>
    <property type="match status" value="1"/>
</dbReference>
<dbReference type="InterPro" id="IPR004919">
    <property type="entry name" value="GmrSD_N"/>
</dbReference>
<keyword evidence="3" id="KW-0540">Nuclease</keyword>
<dbReference type="PANTHER" id="PTHR35149">
    <property type="entry name" value="SLL5132 PROTEIN"/>
    <property type="match status" value="1"/>
</dbReference>
<dbReference type="Proteomes" id="UP001279860">
    <property type="component" value="Unassembled WGS sequence"/>
</dbReference>
<protein>
    <submittedName>
        <fullName evidence="3">DUF262 domain-containing HNH endonuclease family protein</fullName>
    </submittedName>
</protein>
<dbReference type="EMBL" id="JAWRCP010000001">
    <property type="protein sequence ID" value="MDW6092166.1"/>
    <property type="molecule type" value="Genomic_DNA"/>
</dbReference>